<reference evidence="3" key="1">
    <citation type="journal article" date="2017" name="Nat. Ecol. Evol.">
        <title>Genome expansion and lineage-specific genetic innovations in the forest pathogenic fungi Armillaria.</title>
        <authorList>
            <person name="Sipos G."/>
            <person name="Prasanna A.N."/>
            <person name="Walter M.C."/>
            <person name="O'Connor E."/>
            <person name="Balint B."/>
            <person name="Krizsan K."/>
            <person name="Kiss B."/>
            <person name="Hess J."/>
            <person name="Varga T."/>
            <person name="Slot J."/>
            <person name="Riley R."/>
            <person name="Boka B."/>
            <person name="Rigling D."/>
            <person name="Barry K."/>
            <person name="Lee J."/>
            <person name="Mihaltcheva S."/>
            <person name="LaButti K."/>
            <person name="Lipzen A."/>
            <person name="Waldron R."/>
            <person name="Moloney N.M."/>
            <person name="Sperisen C."/>
            <person name="Kredics L."/>
            <person name="Vagvoelgyi C."/>
            <person name="Patrignani A."/>
            <person name="Fitzpatrick D."/>
            <person name="Nagy I."/>
            <person name="Doyle S."/>
            <person name="Anderson J.B."/>
            <person name="Grigoriev I.V."/>
            <person name="Gueldener U."/>
            <person name="Muensterkoetter M."/>
            <person name="Nagy L.G."/>
        </authorList>
    </citation>
    <scope>NUCLEOTIDE SEQUENCE [LARGE SCALE GENOMIC DNA]</scope>
    <source>
        <strain evidence="3">Ar21-2</strain>
    </source>
</reference>
<evidence type="ECO:0008006" key="4">
    <source>
        <dbReference type="Google" id="ProtNLM"/>
    </source>
</evidence>
<dbReference type="PANTHER" id="PTHR39596">
    <property type="match status" value="1"/>
</dbReference>
<accession>A0A2H3DCW0</accession>
<dbReference type="AlphaFoldDB" id="A0A2H3DCW0"/>
<dbReference type="InParanoid" id="A0A2H3DCW0"/>
<dbReference type="PANTHER" id="PTHR39596:SF2">
    <property type="entry name" value="HET DOMAIN PROTEIN (AFU_ORTHOLOGUE AFUA_1G17550)-RELATED"/>
    <property type="match status" value="1"/>
</dbReference>
<keyword evidence="3" id="KW-1185">Reference proteome</keyword>
<protein>
    <recommendedName>
        <fullName evidence="4">Heterokaryon incompatibility domain-containing protein</fullName>
    </recommendedName>
</protein>
<name>A0A2H3DCW0_ARMGA</name>
<feature type="region of interest" description="Disordered" evidence="1">
    <location>
        <begin position="63"/>
        <end position="87"/>
    </location>
</feature>
<organism evidence="2 3">
    <name type="scientific">Armillaria gallica</name>
    <name type="common">Bulbous honey fungus</name>
    <name type="synonym">Armillaria bulbosa</name>
    <dbReference type="NCBI Taxonomy" id="47427"/>
    <lineage>
        <taxon>Eukaryota</taxon>
        <taxon>Fungi</taxon>
        <taxon>Dikarya</taxon>
        <taxon>Basidiomycota</taxon>
        <taxon>Agaricomycotina</taxon>
        <taxon>Agaricomycetes</taxon>
        <taxon>Agaricomycetidae</taxon>
        <taxon>Agaricales</taxon>
        <taxon>Marasmiineae</taxon>
        <taxon>Physalacriaceae</taxon>
        <taxon>Armillaria</taxon>
    </lineage>
</organism>
<dbReference type="OMA" id="ACICTED"/>
<evidence type="ECO:0000313" key="3">
    <source>
        <dbReference type="Proteomes" id="UP000217790"/>
    </source>
</evidence>
<dbReference type="STRING" id="47427.A0A2H3DCW0"/>
<sequence length="811" mass="90214">MSRMPADDHSPLSMKSDRTVGIHQSLRLELEMSTDQLVPDVIIAKEDPGKPTTMDDVVDQADRRSSIGSTPNDSNHISPEDSRPSETLWKNSRSRVATIDQNSDVSQLRWVGTVFVFFPNIPWDYRFENNGTETTGGSSAEARGALVGLPIRSITIGLLENIMNYVIPDDILLSSDRKYISGDHLTRLIVPWARDLLSDVRSSSDSLLSLPHRGKHCWNLLKEVAVALDDAVYSSSDSLLIGGRNTALGDMLCAVTIMLAALQGCLRAIWSFWDFESIVDGTRMLGEVTQLLRHQFSNLGWGEQGFEEMERVFTGGLAFSAYAMTCEPTIQNGMTVDPTTYKPEHVTPGCSCEYLKPSLDSICRFLDDNKVPVVFFDGSDLQVRSASGTPYVAISHVWADGLGSTTEEGLPRCQVERLAGLASKLIPDGAFWQDGLCIPEERVHRNLAIALMAETYADADKVLVLDGGLRTACKVSSPKEECLLRIATSGWMQRIWTLQEGMLGHELHFEVMDGIIDCTHFNGDSFVMARQVFPLLAYREGDPSLLTYKRRLETPPRCNVNDLIGLLRYRTTSKPQDEPVAISGLLGINTRRLVDISLGPERMKDLFIQARELPRQLVLFGWMAPRLSLPNFTWAPISLNSILWPGSPDDARACICTEDGLFGEFTVVRFPPVLVWDSIGILLIIEDSKHEQKDTSHKSGSHAHRVFNLVFSPPFVREKFGEEPFYVGGFIMDGETIVESMREGPVGAVVFPSDVPDVPHPVHNYTTQTCQFVAPASFRFGVPDKVETARTRLFWSVVYPTVEPLAKVRLT</sequence>
<dbReference type="Proteomes" id="UP000217790">
    <property type="component" value="Unassembled WGS sequence"/>
</dbReference>
<gene>
    <name evidence="2" type="ORF">ARMGADRAFT_968454</name>
</gene>
<feature type="compositionally biased region" description="Polar residues" evidence="1">
    <location>
        <begin position="66"/>
        <end position="77"/>
    </location>
</feature>
<dbReference type="OrthoDB" id="2426273at2759"/>
<evidence type="ECO:0000313" key="2">
    <source>
        <dbReference type="EMBL" id="PBK91634.1"/>
    </source>
</evidence>
<evidence type="ECO:0000256" key="1">
    <source>
        <dbReference type="SAM" id="MobiDB-lite"/>
    </source>
</evidence>
<dbReference type="EMBL" id="KZ293661">
    <property type="protein sequence ID" value="PBK91634.1"/>
    <property type="molecule type" value="Genomic_DNA"/>
</dbReference>
<proteinExistence type="predicted"/>